<dbReference type="PANTHER" id="PTHR30126:SF98">
    <property type="entry name" value="HTH-TYPE TRANSCRIPTIONAL ACTIVATOR BAUR"/>
    <property type="match status" value="1"/>
</dbReference>
<evidence type="ECO:0000313" key="7">
    <source>
        <dbReference type="Proteomes" id="UP000030960"/>
    </source>
</evidence>
<comment type="caution">
    <text evidence="6">The sequence shown here is derived from an EMBL/GenBank/DDBJ whole genome shotgun (WGS) entry which is preliminary data.</text>
</comment>
<dbReference type="PROSITE" id="PS50931">
    <property type="entry name" value="HTH_LYSR"/>
    <property type="match status" value="2"/>
</dbReference>
<dbReference type="EMBL" id="JSUQ01000024">
    <property type="protein sequence ID" value="KHQ50654.1"/>
    <property type="molecule type" value="Genomic_DNA"/>
</dbReference>
<dbReference type="Proteomes" id="UP000030960">
    <property type="component" value="Unassembled WGS sequence"/>
</dbReference>
<dbReference type="SUPFAM" id="SSF53850">
    <property type="entry name" value="Periplasmic binding protein-like II"/>
    <property type="match status" value="1"/>
</dbReference>
<feature type="domain" description="HTH lysR-type" evidence="5">
    <location>
        <begin position="102"/>
        <end position="155"/>
    </location>
</feature>
<keyword evidence="3" id="KW-0238">DNA-binding</keyword>
<evidence type="ECO:0000259" key="5">
    <source>
        <dbReference type="PROSITE" id="PS50931"/>
    </source>
</evidence>
<dbReference type="InterPro" id="IPR005119">
    <property type="entry name" value="LysR_subst-bd"/>
</dbReference>
<proteinExistence type="inferred from homology"/>
<dbReference type="Pfam" id="PF03466">
    <property type="entry name" value="LysR_substrate"/>
    <property type="match status" value="1"/>
</dbReference>
<dbReference type="Gene3D" id="3.40.190.290">
    <property type="match status" value="1"/>
</dbReference>
<dbReference type="AlphaFoldDB" id="A0A0B3SJB7"/>
<dbReference type="InterPro" id="IPR036390">
    <property type="entry name" value="WH_DNA-bd_sf"/>
</dbReference>
<dbReference type="PANTHER" id="PTHR30126">
    <property type="entry name" value="HTH-TYPE TRANSCRIPTIONAL REGULATOR"/>
    <property type="match status" value="1"/>
</dbReference>
<keyword evidence="2" id="KW-0805">Transcription regulation</keyword>
<dbReference type="OrthoDB" id="9803030at2"/>
<organism evidence="6 7">
    <name type="scientific">Mameliella alba</name>
    <dbReference type="NCBI Taxonomy" id="561184"/>
    <lineage>
        <taxon>Bacteria</taxon>
        <taxon>Pseudomonadati</taxon>
        <taxon>Pseudomonadota</taxon>
        <taxon>Alphaproteobacteria</taxon>
        <taxon>Rhodobacterales</taxon>
        <taxon>Roseobacteraceae</taxon>
        <taxon>Mameliella</taxon>
    </lineage>
</organism>
<dbReference type="Gene3D" id="1.10.10.10">
    <property type="entry name" value="Winged helix-like DNA-binding domain superfamily/Winged helix DNA-binding domain"/>
    <property type="match status" value="2"/>
</dbReference>
<dbReference type="InterPro" id="IPR036388">
    <property type="entry name" value="WH-like_DNA-bd_sf"/>
</dbReference>
<sequence length="396" mass="42960">MTEGQSIPRNLRHLRLLPAIAEHRSLTGAALVSGLSQTAVTHALHKVETAVGSALFDRNSTGAFPTDRGQVLLARVRRALDRLDPALDALAPGLSRVVTHSQLIALIATAQSGNVTLAARQLGLAQPTVHRAVTELERAAGRSLFDRARSGLVPRRACLSLCRAARLAFAELDQAEADLAEFDGREGGRVVLGALPLSRSNLLPAALVAFRQERPETPVIVHDSRYEDLLAGLVAGEVDAIIGALRDPAPVAEVEQHPLFDDRLCFVSGPGHPLTKESAPTIASLVQWPWIVPRLGAPARRQFEEFFAKHGLRPPENVIESGSVLLMRETLRQSEMLGCISGWQAAAEVQHGLMTALPIQPDVPARQIGVTLRRDWMPTTAQRRMLDLLKEAARNF</sequence>
<evidence type="ECO:0000256" key="2">
    <source>
        <dbReference type="ARBA" id="ARBA00023015"/>
    </source>
</evidence>
<gene>
    <name evidence="6" type="ORF">OA50_04874</name>
</gene>
<reference evidence="6 7" key="1">
    <citation type="submission" date="2014-10" db="EMBL/GenBank/DDBJ databases">
        <title>Genome sequence of Ponticoccus sp. strain UMTAT08 isolated from clonal culture of toxic dinoflagellate Alexandrium tamiyavanichii.</title>
        <authorList>
            <person name="Gan H.Y."/>
            <person name="Muhd D.-D."/>
            <person name="Mohd Noor M.E."/>
            <person name="Yeong Y.S."/>
            <person name="Usup G."/>
        </authorList>
    </citation>
    <scope>NUCLEOTIDE SEQUENCE [LARGE SCALE GENOMIC DNA]</scope>
    <source>
        <strain evidence="6 7">UMTAT08</strain>
    </source>
</reference>
<dbReference type="Pfam" id="PF00126">
    <property type="entry name" value="HTH_1"/>
    <property type="match status" value="2"/>
</dbReference>
<keyword evidence="7" id="KW-1185">Reference proteome</keyword>
<dbReference type="STRING" id="561184.SAMN05216376_112146"/>
<evidence type="ECO:0000256" key="1">
    <source>
        <dbReference type="ARBA" id="ARBA00009437"/>
    </source>
</evidence>
<name>A0A0B3SJB7_9RHOB</name>
<dbReference type="PRINTS" id="PR00039">
    <property type="entry name" value="HTHLYSR"/>
</dbReference>
<accession>A0A0B3SJB7</accession>
<dbReference type="GO" id="GO:0000976">
    <property type="term" value="F:transcription cis-regulatory region binding"/>
    <property type="evidence" value="ECO:0007669"/>
    <property type="project" value="TreeGrafter"/>
</dbReference>
<dbReference type="RefSeq" id="WP_043145916.1">
    <property type="nucleotide sequence ID" value="NZ_JSUQ01000024.1"/>
</dbReference>
<dbReference type="InterPro" id="IPR000847">
    <property type="entry name" value="LysR_HTH_N"/>
</dbReference>
<dbReference type="SUPFAM" id="SSF46785">
    <property type="entry name" value="Winged helix' DNA-binding domain"/>
    <property type="match status" value="2"/>
</dbReference>
<evidence type="ECO:0000256" key="4">
    <source>
        <dbReference type="ARBA" id="ARBA00023163"/>
    </source>
</evidence>
<feature type="domain" description="HTH lysR-type" evidence="5">
    <location>
        <begin position="9"/>
        <end position="66"/>
    </location>
</feature>
<evidence type="ECO:0000313" key="6">
    <source>
        <dbReference type="EMBL" id="KHQ50654.1"/>
    </source>
</evidence>
<comment type="similarity">
    <text evidence="1">Belongs to the LysR transcriptional regulatory family.</text>
</comment>
<dbReference type="GO" id="GO:0003700">
    <property type="term" value="F:DNA-binding transcription factor activity"/>
    <property type="evidence" value="ECO:0007669"/>
    <property type="project" value="InterPro"/>
</dbReference>
<protein>
    <submittedName>
        <fullName evidence="6">LysR family transcriptional regulator</fullName>
    </submittedName>
</protein>
<evidence type="ECO:0000256" key="3">
    <source>
        <dbReference type="ARBA" id="ARBA00023125"/>
    </source>
</evidence>
<keyword evidence="4" id="KW-0804">Transcription</keyword>